<name>A0ABV6VV94_9ACTN</name>
<evidence type="ECO:0000313" key="2">
    <source>
        <dbReference type="EMBL" id="MFC1417620.1"/>
    </source>
</evidence>
<evidence type="ECO:0000313" key="3">
    <source>
        <dbReference type="Proteomes" id="UP001592531"/>
    </source>
</evidence>
<reference evidence="2 3" key="1">
    <citation type="submission" date="2024-09" db="EMBL/GenBank/DDBJ databases">
        <authorList>
            <person name="Lee S.D."/>
        </authorList>
    </citation>
    <scope>NUCLEOTIDE SEQUENCE [LARGE SCALE GENOMIC DNA]</scope>
    <source>
        <strain evidence="2 3">N8-3</strain>
    </source>
</reference>
<dbReference type="Proteomes" id="UP001592531">
    <property type="component" value="Unassembled WGS sequence"/>
</dbReference>
<evidence type="ECO:0008006" key="4">
    <source>
        <dbReference type="Google" id="ProtNLM"/>
    </source>
</evidence>
<sequence length="144" mass="14927">MALSKFRYGIISAVAVVGVLAVAPQASAATATTGTTCAGSSECLILSYNSNQLNSYTAFRDGSIPNFAGYTFLSAAPGQGLPVKNNAASAETTASSPWASIFYNSGYSGACDSIPPNGLVGKLHNTYNENASFNWTHPSSCYDF</sequence>
<evidence type="ECO:0000256" key="1">
    <source>
        <dbReference type="SAM" id="SignalP"/>
    </source>
</evidence>
<comment type="caution">
    <text evidence="2">The sequence shown here is derived from an EMBL/GenBank/DDBJ whole genome shotgun (WGS) entry which is preliminary data.</text>
</comment>
<accession>A0ABV6VV94</accession>
<protein>
    <recommendedName>
        <fullName evidence="4">Peptidase inhibitor family I36</fullName>
    </recommendedName>
</protein>
<keyword evidence="1" id="KW-0732">Signal</keyword>
<proteinExistence type="predicted"/>
<keyword evidence="3" id="KW-1185">Reference proteome</keyword>
<feature type="chain" id="PRO_5046476830" description="Peptidase inhibitor family I36" evidence="1">
    <location>
        <begin position="29"/>
        <end position="144"/>
    </location>
</feature>
<feature type="signal peptide" evidence="1">
    <location>
        <begin position="1"/>
        <end position="28"/>
    </location>
</feature>
<dbReference type="EMBL" id="JBHFAB010000008">
    <property type="protein sequence ID" value="MFC1417620.1"/>
    <property type="molecule type" value="Genomic_DNA"/>
</dbReference>
<gene>
    <name evidence="2" type="ORF">ACEZDE_13315</name>
</gene>
<organism evidence="2 3">
    <name type="scientific">Streptacidiphilus cavernicola</name>
    <dbReference type="NCBI Taxonomy" id="3342716"/>
    <lineage>
        <taxon>Bacteria</taxon>
        <taxon>Bacillati</taxon>
        <taxon>Actinomycetota</taxon>
        <taxon>Actinomycetes</taxon>
        <taxon>Kitasatosporales</taxon>
        <taxon>Streptomycetaceae</taxon>
        <taxon>Streptacidiphilus</taxon>
    </lineage>
</organism>
<dbReference type="RefSeq" id="WP_380535884.1">
    <property type="nucleotide sequence ID" value="NZ_JBHFAB010000008.1"/>
</dbReference>